<sequence length="364" mass="40633">MRRTSTRLADGRELIYYDADPPENGHAPAARRVPRPDPRPAPATAPASTTELRVDELAGETVAYAAHRQDRTFLPPAESCPLCPATDARSEEIPEHDYQVAVFENRFPSFGGGRGRCELVCFTADHDRSFADLTPDRAALVLDAWTDRTAELSRLPGVRQVYCFENRGVEIGVTLHHPHGQIYAYPYLPPRTARTLAALARHRAETGENLPDRLLADELADGRRVVATTDHWVAFVPYAARWPYELHLRPRRRVPDLTALDPAERAEFPELYLRLLRGFDRLFGDDAPPTPYIAAWHQAPVGDQEPDEPHCAREEFALRLELLTVRRGPGKLKYLAGSESGAGAFVSDVLPEAAAERLREVTTP</sequence>
<keyword evidence="11 14" id="KW-0299">Galactose metabolism</keyword>
<dbReference type="SUPFAM" id="SSF54197">
    <property type="entry name" value="HIT-like"/>
    <property type="match status" value="2"/>
</dbReference>
<keyword evidence="8 14" id="KW-0548">Nucleotidyltransferase</keyword>
<comment type="cofactor">
    <cofactor evidence="2">
        <name>Zn(2+)</name>
        <dbReference type="ChEBI" id="CHEBI:29105"/>
    </cofactor>
</comment>
<dbReference type="InterPro" id="IPR019779">
    <property type="entry name" value="GalP_UDPtransf1_His-AS"/>
</dbReference>
<keyword evidence="12 14" id="KW-0119">Carbohydrate metabolism</keyword>
<evidence type="ECO:0000256" key="1">
    <source>
        <dbReference type="ARBA" id="ARBA00001107"/>
    </source>
</evidence>
<comment type="catalytic activity">
    <reaction evidence="1 14">
        <text>alpha-D-galactose 1-phosphate + UDP-alpha-D-glucose = alpha-D-glucose 1-phosphate + UDP-alpha-D-galactose</text>
        <dbReference type="Rhea" id="RHEA:13989"/>
        <dbReference type="ChEBI" id="CHEBI:58336"/>
        <dbReference type="ChEBI" id="CHEBI:58601"/>
        <dbReference type="ChEBI" id="CHEBI:58885"/>
        <dbReference type="ChEBI" id="CHEBI:66914"/>
        <dbReference type="EC" id="2.7.7.12"/>
    </reaction>
</comment>
<dbReference type="RefSeq" id="WP_167932933.1">
    <property type="nucleotide sequence ID" value="NZ_JAAVJB010000049.1"/>
</dbReference>
<evidence type="ECO:0000256" key="7">
    <source>
        <dbReference type="ARBA" id="ARBA00022679"/>
    </source>
</evidence>
<dbReference type="EC" id="2.7.7.12" evidence="5 13"/>
<evidence type="ECO:0000259" key="16">
    <source>
        <dbReference type="Pfam" id="PF01087"/>
    </source>
</evidence>
<feature type="domain" description="Galactose-1-phosphate uridyl transferase N-terminal" evidence="16">
    <location>
        <begin position="114"/>
        <end position="189"/>
    </location>
</feature>
<keyword evidence="19" id="KW-1185">Reference proteome</keyword>
<evidence type="ECO:0000256" key="15">
    <source>
        <dbReference type="SAM" id="MobiDB-lite"/>
    </source>
</evidence>
<dbReference type="InterPro" id="IPR005849">
    <property type="entry name" value="GalP_Utransf_N"/>
</dbReference>
<dbReference type="PROSITE" id="PS00117">
    <property type="entry name" value="GAL_P_UDP_TRANSF_I"/>
    <property type="match status" value="1"/>
</dbReference>
<keyword evidence="9 14" id="KW-0479">Metal-binding</keyword>
<proteinExistence type="inferred from homology"/>
<evidence type="ECO:0000256" key="6">
    <source>
        <dbReference type="ARBA" id="ARBA00016340"/>
    </source>
</evidence>
<dbReference type="InterPro" id="IPR005850">
    <property type="entry name" value="GalP_Utransf_C"/>
</dbReference>
<evidence type="ECO:0000256" key="4">
    <source>
        <dbReference type="ARBA" id="ARBA00010951"/>
    </source>
</evidence>
<dbReference type="Gene3D" id="3.30.428.10">
    <property type="entry name" value="HIT-like"/>
    <property type="match status" value="2"/>
</dbReference>
<dbReference type="Pfam" id="PF01087">
    <property type="entry name" value="GalP_UDP_transf"/>
    <property type="match status" value="1"/>
</dbReference>
<evidence type="ECO:0000256" key="5">
    <source>
        <dbReference type="ARBA" id="ARBA00012384"/>
    </source>
</evidence>
<dbReference type="InterPro" id="IPR036265">
    <property type="entry name" value="HIT-like_sf"/>
</dbReference>
<protein>
    <recommendedName>
        <fullName evidence="6 13">Galactose-1-phosphate uridylyltransferase</fullName>
        <ecNumber evidence="5 13">2.7.7.12</ecNumber>
    </recommendedName>
</protein>
<accession>A0ABX1AP20</accession>
<evidence type="ECO:0000256" key="12">
    <source>
        <dbReference type="ARBA" id="ARBA00023277"/>
    </source>
</evidence>
<dbReference type="InterPro" id="IPR001937">
    <property type="entry name" value="GalP_UDPtransf1"/>
</dbReference>
<dbReference type="PANTHER" id="PTHR11943">
    <property type="entry name" value="GALACTOSE-1-PHOSPHATE URIDYLYLTRANSFERASE"/>
    <property type="match status" value="1"/>
</dbReference>
<evidence type="ECO:0000313" key="18">
    <source>
        <dbReference type="EMBL" id="NJP66408.1"/>
    </source>
</evidence>
<evidence type="ECO:0000256" key="2">
    <source>
        <dbReference type="ARBA" id="ARBA00001947"/>
    </source>
</evidence>
<evidence type="ECO:0000313" key="19">
    <source>
        <dbReference type="Proteomes" id="UP000746503"/>
    </source>
</evidence>
<dbReference type="GO" id="GO:0016779">
    <property type="term" value="F:nucleotidyltransferase activity"/>
    <property type="evidence" value="ECO:0007669"/>
    <property type="project" value="UniProtKB-KW"/>
</dbReference>
<feature type="region of interest" description="Disordered" evidence="15">
    <location>
        <begin position="1"/>
        <end position="50"/>
    </location>
</feature>
<dbReference type="PANTHER" id="PTHR11943:SF1">
    <property type="entry name" value="GALACTOSE-1-PHOSPHATE URIDYLYLTRANSFERASE"/>
    <property type="match status" value="1"/>
</dbReference>
<evidence type="ECO:0000256" key="14">
    <source>
        <dbReference type="RuleBase" id="RU000506"/>
    </source>
</evidence>
<evidence type="ECO:0000259" key="17">
    <source>
        <dbReference type="Pfam" id="PF02744"/>
    </source>
</evidence>
<comment type="caution">
    <text evidence="18">The sequence shown here is derived from an EMBL/GenBank/DDBJ whole genome shotgun (WGS) entry which is preliminary data.</text>
</comment>
<name>A0ABX1AP20_9ACTN</name>
<organism evidence="18 19">
    <name type="scientific">Streptomyces spiramenti</name>
    <dbReference type="NCBI Taxonomy" id="2720606"/>
    <lineage>
        <taxon>Bacteria</taxon>
        <taxon>Bacillati</taxon>
        <taxon>Actinomycetota</taxon>
        <taxon>Actinomycetes</taxon>
        <taxon>Kitasatosporales</taxon>
        <taxon>Streptomycetaceae</taxon>
        <taxon>Streptomyces</taxon>
    </lineage>
</organism>
<evidence type="ECO:0000256" key="13">
    <source>
        <dbReference type="NCBIfam" id="TIGR00209"/>
    </source>
</evidence>
<evidence type="ECO:0000256" key="11">
    <source>
        <dbReference type="ARBA" id="ARBA00023144"/>
    </source>
</evidence>
<comment type="similarity">
    <text evidence="4 14">Belongs to the galactose-1-phosphate uridylyltransferase type 1 family.</text>
</comment>
<evidence type="ECO:0000256" key="10">
    <source>
        <dbReference type="ARBA" id="ARBA00022833"/>
    </source>
</evidence>
<dbReference type="NCBIfam" id="TIGR00209">
    <property type="entry name" value="galT_1"/>
    <property type="match status" value="1"/>
</dbReference>
<dbReference type="Proteomes" id="UP000746503">
    <property type="component" value="Unassembled WGS sequence"/>
</dbReference>
<keyword evidence="10" id="KW-0862">Zinc</keyword>
<keyword evidence="7 14" id="KW-0808">Transferase</keyword>
<dbReference type="EMBL" id="JAAVJB010000049">
    <property type="protein sequence ID" value="NJP66408.1"/>
    <property type="molecule type" value="Genomic_DNA"/>
</dbReference>
<gene>
    <name evidence="18" type="primary">galT</name>
    <name evidence="18" type="ORF">HCJ92_08920</name>
</gene>
<evidence type="ECO:0000256" key="8">
    <source>
        <dbReference type="ARBA" id="ARBA00022695"/>
    </source>
</evidence>
<reference evidence="18 19" key="1">
    <citation type="submission" date="2020-03" db="EMBL/GenBank/DDBJ databases">
        <title>Draft genome of Streptomyces sp. ventii, isolated from the Axial Seamount in the Pacific Ocean, and resequencing of the two type strains Streptomyces lonarensis strain NCL 716 and Streptomyces bohaiensis strain 11A07.</title>
        <authorList>
            <person name="Loughran R.M."/>
            <person name="Pfannmuller K.M."/>
            <person name="Wasson B.J."/>
            <person name="Deadmond M.C."/>
            <person name="Paddock B.E."/>
            <person name="Koyack M.J."/>
            <person name="Gallegos D.A."/>
            <person name="Mitchell E.A."/>
            <person name="Ushijima B."/>
            <person name="Saw J.H."/>
            <person name="Mcphail K.L."/>
            <person name="Videau P."/>
        </authorList>
    </citation>
    <scope>NUCLEOTIDE SEQUENCE [LARGE SCALE GENOMIC DNA]</scope>
    <source>
        <strain evidence="19">5675061</strain>
    </source>
</reference>
<feature type="domain" description="Galactose-1-phosphate uridyl transferase C-terminal" evidence="17">
    <location>
        <begin position="204"/>
        <end position="361"/>
    </location>
</feature>
<evidence type="ECO:0000256" key="9">
    <source>
        <dbReference type="ARBA" id="ARBA00022723"/>
    </source>
</evidence>
<dbReference type="Pfam" id="PF02744">
    <property type="entry name" value="GalP_UDP_tr_C"/>
    <property type="match status" value="1"/>
</dbReference>
<evidence type="ECO:0000256" key="3">
    <source>
        <dbReference type="ARBA" id="ARBA00004947"/>
    </source>
</evidence>
<dbReference type="PIRSF" id="PIRSF000808">
    <property type="entry name" value="GalT"/>
    <property type="match status" value="1"/>
</dbReference>
<comment type="pathway">
    <text evidence="3 14">Carbohydrate metabolism; galactose metabolism.</text>
</comment>